<dbReference type="InterPro" id="IPR051120">
    <property type="entry name" value="ABC_AA/LPS_Transport"/>
</dbReference>
<proteinExistence type="predicted"/>
<dbReference type="InterPro" id="IPR027417">
    <property type="entry name" value="P-loop_NTPase"/>
</dbReference>
<dbReference type="Pfam" id="PF00005">
    <property type="entry name" value="ABC_tran"/>
    <property type="match status" value="1"/>
</dbReference>
<dbReference type="Gene3D" id="3.40.50.300">
    <property type="entry name" value="P-loop containing nucleotide triphosphate hydrolases"/>
    <property type="match status" value="1"/>
</dbReference>
<protein>
    <recommendedName>
        <fullName evidence="4">ABC transporter domain-containing protein</fullName>
    </recommendedName>
</protein>
<evidence type="ECO:0000259" key="4">
    <source>
        <dbReference type="PROSITE" id="PS50893"/>
    </source>
</evidence>
<dbReference type="InterPro" id="IPR032823">
    <property type="entry name" value="BCA_ABC_TP_C"/>
</dbReference>
<dbReference type="PROSITE" id="PS50893">
    <property type="entry name" value="ABC_TRANSPORTER_2"/>
    <property type="match status" value="1"/>
</dbReference>
<dbReference type="RefSeq" id="WP_110335826.1">
    <property type="nucleotide sequence ID" value="NZ_JBHVKT010000016.1"/>
</dbReference>
<evidence type="ECO:0000313" key="6">
    <source>
        <dbReference type="Proteomes" id="UP000247892"/>
    </source>
</evidence>
<dbReference type="Pfam" id="PF12399">
    <property type="entry name" value="BCA_ABC_TP_C"/>
    <property type="match status" value="1"/>
</dbReference>
<keyword evidence="1" id="KW-0813">Transport</keyword>
<keyword evidence="3" id="KW-0067">ATP-binding</keyword>
<dbReference type="InterPro" id="IPR017871">
    <property type="entry name" value="ABC_transporter-like_CS"/>
</dbReference>
<evidence type="ECO:0000313" key="5">
    <source>
        <dbReference type="EMBL" id="PXY35819.1"/>
    </source>
</evidence>
<reference evidence="5 6" key="1">
    <citation type="submission" date="2016-07" db="EMBL/GenBank/DDBJ databases">
        <title>Draft genome sequence of Prauserella sp. YIM 121212, isolated from alkaline soil.</title>
        <authorList>
            <person name="Ruckert C."/>
            <person name="Albersmeier A."/>
            <person name="Jiang C.-L."/>
            <person name="Jiang Y."/>
            <person name="Kalinowski J."/>
            <person name="Schneider O."/>
            <person name="Winkler A."/>
            <person name="Zotchev S.B."/>
        </authorList>
    </citation>
    <scope>NUCLEOTIDE SEQUENCE [LARGE SCALE GENOMIC DNA]</scope>
    <source>
        <strain evidence="5 6">YIM 121212</strain>
    </source>
</reference>
<evidence type="ECO:0000256" key="1">
    <source>
        <dbReference type="ARBA" id="ARBA00022448"/>
    </source>
</evidence>
<dbReference type="PROSITE" id="PS00211">
    <property type="entry name" value="ABC_TRANSPORTER_1"/>
    <property type="match status" value="1"/>
</dbReference>
<dbReference type="SUPFAM" id="SSF52540">
    <property type="entry name" value="P-loop containing nucleoside triphosphate hydrolases"/>
    <property type="match status" value="1"/>
</dbReference>
<evidence type="ECO:0000256" key="2">
    <source>
        <dbReference type="ARBA" id="ARBA00022741"/>
    </source>
</evidence>
<comment type="caution">
    <text evidence="5">The sequence shown here is derived from an EMBL/GenBank/DDBJ whole genome shotgun (WGS) entry which is preliminary data.</text>
</comment>
<dbReference type="GO" id="GO:0016887">
    <property type="term" value="F:ATP hydrolysis activity"/>
    <property type="evidence" value="ECO:0007669"/>
    <property type="project" value="InterPro"/>
</dbReference>
<evidence type="ECO:0000256" key="3">
    <source>
        <dbReference type="ARBA" id="ARBA00022840"/>
    </source>
</evidence>
<gene>
    <name evidence="5" type="ORF">BA062_10085</name>
</gene>
<dbReference type="InterPro" id="IPR003439">
    <property type="entry name" value="ABC_transporter-like_ATP-bd"/>
</dbReference>
<accession>A0A318MAG3</accession>
<feature type="domain" description="ABC transporter" evidence="4">
    <location>
        <begin position="5"/>
        <end position="246"/>
    </location>
</feature>
<dbReference type="EMBL" id="MASU01000005">
    <property type="protein sequence ID" value="PXY35819.1"/>
    <property type="molecule type" value="Genomic_DNA"/>
</dbReference>
<dbReference type="AlphaFoldDB" id="A0A318MAG3"/>
<sequence length="246" mass="26350">MTALLMAEGVTCRFGGLVALDAVDFHVGEGEIVGLIGPNGSGKSTLLSCLSAGRRADAGRIRLSGRDITRRRPSTVARMGLTRTFQDARVFGELTVTENVLLSRDWTRLPSFGLLRPPERAARERAAMLLDLVGLGGLAGEKAGSLSGGQQRLLELVMAMMPGPKVVMLDEATSGVNPALIAELSQHLRLLHREERVSFVIVEHNVGFVFGMADRIVVLQQGRVLAEGPPAEVKSNQEVIDAYLGA</sequence>
<dbReference type="OrthoDB" id="9805514at2"/>
<keyword evidence="2" id="KW-0547">Nucleotide-binding</keyword>
<dbReference type="SMART" id="SM00382">
    <property type="entry name" value="AAA"/>
    <property type="match status" value="1"/>
</dbReference>
<dbReference type="GO" id="GO:0005886">
    <property type="term" value="C:plasma membrane"/>
    <property type="evidence" value="ECO:0007669"/>
    <property type="project" value="TreeGrafter"/>
</dbReference>
<keyword evidence="6" id="KW-1185">Reference proteome</keyword>
<dbReference type="InterPro" id="IPR003593">
    <property type="entry name" value="AAA+_ATPase"/>
</dbReference>
<dbReference type="Proteomes" id="UP000247892">
    <property type="component" value="Unassembled WGS sequence"/>
</dbReference>
<dbReference type="CDD" id="cd03219">
    <property type="entry name" value="ABC_Mj1267_LivG_branched"/>
    <property type="match status" value="1"/>
</dbReference>
<dbReference type="GO" id="GO:0005524">
    <property type="term" value="F:ATP binding"/>
    <property type="evidence" value="ECO:0007669"/>
    <property type="project" value="UniProtKB-KW"/>
</dbReference>
<organism evidence="5 6">
    <name type="scientific">Prauserella flavalba</name>
    <dbReference type="NCBI Taxonomy" id="1477506"/>
    <lineage>
        <taxon>Bacteria</taxon>
        <taxon>Bacillati</taxon>
        <taxon>Actinomycetota</taxon>
        <taxon>Actinomycetes</taxon>
        <taxon>Pseudonocardiales</taxon>
        <taxon>Pseudonocardiaceae</taxon>
        <taxon>Prauserella</taxon>
    </lineage>
</organism>
<name>A0A318MAG3_9PSEU</name>
<dbReference type="PANTHER" id="PTHR45772">
    <property type="entry name" value="CONSERVED COMPONENT OF ABC TRANSPORTER FOR NATURAL AMINO ACIDS-RELATED"/>
    <property type="match status" value="1"/>
</dbReference>
<dbReference type="PANTHER" id="PTHR45772:SF9">
    <property type="entry name" value="CONSERVED COMPONENT OF ABC TRANSPORTER FOR NATURAL AMINO ACIDS"/>
    <property type="match status" value="1"/>
</dbReference>